<feature type="domain" description="Rieske" evidence="7">
    <location>
        <begin position="5"/>
        <end position="99"/>
    </location>
</feature>
<dbReference type="EMBL" id="QLTW01000012">
    <property type="protein sequence ID" value="MBT9144565.1"/>
    <property type="molecule type" value="Genomic_DNA"/>
</dbReference>
<accession>A0A9E2BI43</accession>
<protein>
    <submittedName>
        <fullName evidence="8">Naphthalene 1,2-dioxygenase/salicylate 5-hydroxylase systems, ferredoxin component</fullName>
    </submittedName>
</protein>
<comment type="cofactor">
    <cofactor evidence="5">
        <name>[2Fe-2S] cluster</name>
        <dbReference type="ChEBI" id="CHEBI:190135"/>
    </cofactor>
</comment>
<dbReference type="Proteomes" id="UP000811545">
    <property type="component" value="Unassembled WGS sequence"/>
</dbReference>
<dbReference type="GO" id="GO:0051537">
    <property type="term" value="F:2 iron, 2 sulfur cluster binding"/>
    <property type="evidence" value="ECO:0007669"/>
    <property type="project" value="UniProtKB-KW"/>
</dbReference>
<keyword evidence="4" id="KW-0411">Iron-sulfur</keyword>
<dbReference type="InterPro" id="IPR036922">
    <property type="entry name" value="Rieske_2Fe-2S_sf"/>
</dbReference>
<dbReference type="PANTHER" id="PTHR21496">
    <property type="entry name" value="FERREDOXIN-RELATED"/>
    <property type="match status" value="1"/>
</dbReference>
<dbReference type="GO" id="GO:0004497">
    <property type="term" value="F:monooxygenase activity"/>
    <property type="evidence" value="ECO:0007669"/>
    <property type="project" value="UniProtKB-ARBA"/>
</dbReference>
<evidence type="ECO:0000256" key="3">
    <source>
        <dbReference type="ARBA" id="ARBA00023004"/>
    </source>
</evidence>
<dbReference type="CDD" id="cd03467">
    <property type="entry name" value="Rieske"/>
    <property type="match status" value="1"/>
</dbReference>
<dbReference type="PROSITE" id="PS51296">
    <property type="entry name" value="RIESKE"/>
    <property type="match status" value="1"/>
</dbReference>
<organism evidence="8 9">
    <name type="scientific">Psychracetigena formicireducens</name>
    <dbReference type="NCBI Taxonomy" id="2986056"/>
    <lineage>
        <taxon>Bacteria</taxon>
        <taxon>Bacillati</taxon>
        <taxon>Candidatus Lithacetigenota</taxon>
        <taxon>Candidatus Psychracetigena</taxon>
    </lineage>
</organism>
<keyword evidence="1" id="KW-0001">2Fe-2S</keyword>
<dbReference type="Gene3D" id="2.102.10.10">
    <property type="entry name" value="Rieske [2Fe-2S] iron-sulphur domain"/>
    <property type="match status" value="1"/>
</dbReference>
<gene>
    <name evidence="8" type="primary">nagAb</name>
    <name evidence="8" type="ORF">DDT42_00407</name>
</gene>
<reference evidence="8 9" key="1">
    <citation type="journal article" date="2021" name="bioRxiv">
        <title>Unique metabolic strategies in Hadean analogues reveal hints for primordial physiology.</title>
        <authorList>
            <person name="Nobu M.K."/>
            <person name="Nakai R."/>
            <person name="Tamazawa S."/>
            <person name="Mori H."/>
            <person name="Toyoda A."/>
            <person name="Ijiri A."/>
            <person name="Suzuki S."/>
            <person name="Kurokawa K."/>
            <person name="Kamagata Y."/>
            <person name="Tamaki H."/>
        </authorList>
    </citation>
    <scope>NUCLEOTIDE SEQUENCE [LARGE SCALE GENOMIC DNA]</scope>
    <source>
        <strain evidence="8">BS525</strain>
    </source>
</reference>
<comment type="similarity">
    <text evidence="6">Belongs to the bacterial ring-hydroxylating dioxygenase ferredoxin component family.</text>
</comment>
<dbReference type="GO" id="GO:0016705">
    <property type="term" value="F:oxidoreductase activity, acting on paired donors, with incorporation or reduction of molecular oxygen"/>
    <property type="evidence" value="ECO:0007669"/>
    <property type="project" value="UniProtKB-ARBA"/>
</dbReference>
<evidence type="ECO:0000259" key="7">
    <source>
        <dbReference type="PROSITE" id="PS51296"/>
    </source>
</evidence>
<dbReference type="PANTHER" id="PTHR21496:SF0">
    <property type="entry name" value="RIESKE DOMAIN-CONTAINING PROTEIN"/>
    <property type="match status" value="1"/>
</dbReference>
<dbReference type="SUPFAM" id="SSF50022">
    <property type="entry name" value="ISP domain"/>
    <property type="match status" value="1"/>
</dbReference>
<evidence type="ECO:0000256" key="1">
    <source>
        <dbReference type="ARBA" id="ARBA00022714"/>
    </source>
</evidence>
<keyword evidence="2" id="KW-0479">Metal-binding</keyword>
<dbReference type="AlphaFoldDB" id="A0A9E2BI43"/>
<evidence type="ECO:0000256" key="2">
    <source>
        <dbReference type="ARBA" id="ARBA00022723"/>
    </source>
</evidence>
<proteinExistence type="inferred from homology"/>
<evidence type="ECO:0000256" key="4">
    <source>
        <dbReference type="ARBA" id="ARBA00023014"/>
    </source>
</evidence>
<sequence>MSKWIYALQAEQLPEGKTSAVKVGGQSILLARVAGHVYALHNECPHLGCPLHRGRLDGFLLQCPCHDWVFDLRSGEFTIAPEIKIPVFPVREERGEILLKTGGE</sequence>
<dbReference type="GO" id="GO:0046872">
    <property type="term" value="F:metal ion binding"/>
    <property type="evidence" value="ECO:0007669"/>
    <property type="project" value="UniProtKB-KW"/>
</dbReference>
<comment type="caution">
    <text evidence="8">The sequence shown here is derived from an EMBL/GenBank/DDBJ whole genome shotgun (WGS) entry which is preliminary data.</text>
</comment>
<evidence type="ECO:0000256" key="6">
    <source>
        <dbReference type="ARBA" id="ARBA00038001"/>
    </source>
</evidence>
<keyword evidence="3" id="KW-0408">Iron</keyword>
<dbReference type="Pfam" id="PF00355">
    <property type="entry name" value="Rieske"/>
    <property type="match status" value="1"/>
</dbReference>
<evidence type="ECO:0000313" key="8">
    <source>
        <dbReference type="EMBL" id="MBT9144565.1"/>
    </source>
</evidence>
<dbReference type="InterPro" id="IPR017941">
    <property type="entry name" value="Rieske_2Fe-2S"/>
</dbReference>
<name>A0A9E2BI43_PSYF1</name>
<evidence type="ECO:0000313" key="9">
    <source>
        <dbReference type="Proteomes" id="UP000811545"/>
    </source>
</evidence>
<evidence type="ECO:0000256" key="5">
    <source>
        <dbReference type="ARBA" id="ARBA00034078"/>
    </source>
</evidence>